<protein>
    <submittedName>
        <fullName evidence="2">Glycosyltransferase</fullName>
        <ecNumber evidence="2">2.4.-.-</ecNumber>
    </submittedName>
</protein>
<sequence length="325" mass="35703">MPAERPVPTVSVVMPCFNAERHLPASVGSLLAQSLPDWELIAVDDGSRDGTLAWLRGVSDPRIRVHAQSNQGVSAARNAGLALARGDLVAFLDADDTWAADFLARMATALEANPHAVLAYCGWQNLGLPGGRGQPFVPPDYERPDKQEQLFAGCRWPVHAALTRRDAVLAAGGFDHSLTNAEDYALWLKLATARPIVRVPEVLAFYHFHDGVQASSDRARAALQLLRAQERYLEAHPAFLATLGRDRSRELLFGNLLRTGYAAYWKRDLTAARAIFRRAMRAGFGTRRDWIYLLPALLPIGVHRALLNALSRDARTGHTNGSCSQ</sequence>
<gene>
    <name evidence="2" type="ORF">U5817_20405</name>
</gene>
<keyword evidence="3" id="KW-1185">Reference proteome</keyword>
<dbReference type="Gene3D" id="3.90.550.10">
    <property type="entry name" value="Spore Coat Polysaccharide Biosynthesis Protein SpsA, Chain A"/>
    <property type="match status" value="1"/>
</dbReference>
<dbReference type="EC" id="2.4.-.-" evidence="2"/>
<proteinExistence type="predicted"/>
<dbReference type="GO" id="GO:0016757">
    <property type="term" value="F:glycosyltransferase activity"/>
    <property type="evidence" value="ECO:0007669"/>
    <property type="project" value="UniProtKB-KW"/>
</dbReference>
<dbReference type="Pfam" id="PF00535">
    <property type="entry name" value="Glycos_transf_2"/>
    <property type="match status" value="1"/>
</dbReference>
<dbReference type="EMBL" id="CP141259">
    <property type="protein sequence ID" value="WRL45541.1"/>
    <property type="molecule type" value="Genomic_DNA"/>
</dbReference>
<keyword evidence="2" id="KW-0808">Transferase</keyword>
<organism evidence="2 3">
    <name type="scientific">Aromatoleum evansii</name>
    <name type="common">Azoarcus evansii</name>
    <dbReference type="NCBI Taxonomy" id="59406"/>
    <lineage>
        <taxon>Bacteria</taxon>
        <taxon>Pseudomonadati</taxon>
        <taxon>Pseudomonadota</taxon>
        <taxon>Betaproteobacteria</taxon>
        <taxon>Rhodocyclales</taxon>
        <taxon>Rhodocyclaceae</taxon>
        <taxon>Aromatoleum</taxon>
    </lineage>
</organism>
<evidence type="ECO:0000313" key="3">
    <source>
        <dbReference type="Proteomes" id="UP001626593"/>
    </source>
</evidence>
<dbReference type="SUPFAM" id="SSF53448">
    <property type="entry name" value="Nucleotide-diphospho-sugar transferases"/>
    <property type="match status" value="1"/>
</dbReference>
<dbReference type="InterPro" id="IPR050834">
    <property type="entry name" value="Glycosyltransf_2"/>
</dbReference>
<dbReference type="PANTHER" id="PTHR43685">
    <property type="entry name" value="GLYCOSYLTRANSFERASE"/>
    <property type="match status" value="1"/>
</dbReference>
<accession>A0ABZ1AI48</accession>
<dbReference type="InterPro" id="IPR001173">
    <property type="entry name" value="Glyco_trans_2-like"/>
</dbReference>
<reference evidence="2 3" key="1">
    <citation type="submission" date="2023-12" db="EMBL/GenBank/DDBJ databases">
        <title>A. evansii MAY27, complete genome.</title>
        <authorList>
            <person name="Wang Y."/>
        </authorList>
    </citation>
    <scope>NUCLEOTIDE SEQUENCE [LARGE SCALE GENOMIC DNA]</scope>
    <source>
        <strain evidence="2 3">MAY27</strain>
    </source>
</reference>
<dbReference type="InterPro" id="IPR029044">
    <property type="entry name" value="Nucleotide-diphossugar_trans"/>
</dbReference>
<evidence type="ECO:0000259" key="1">
    <source>
        <dbReference type="Pfam" id="PF00535"/>
    </source>
</evidence>
<keyword evidence="2" id="KW-0328">Glycosyltransferase</keyword>
<feature type="domain" description="Glycosyltransferase 2-like" evidence="1">
    <location>
        <begin position="11"/>
        <end position="120"/>
    </location>
</feature>
<evidence type="ECO:0000313" key="2">
    <source>
        <dbReference type="EMBL" id="WRL45541.1"/>
    </source>
</evidence>
<name>A0ABZ1AI48_AROEV</name>
<dbReference type="Proteomes" id="UP001626593">
    <property type="component" value="Chromosome"/>
</dbReference>
<dbReference type="PANTHER" id="PTHR43685:SF2">
    <property type="entry name" value="GLYCOSYLTRANSFERASE 2-LIKE DOMAIN-CONTAINING PROTEIN"/>
    <property type="match status" value="1"/>
</dbReference>